<dbReference type="PANTHER" id="PTHR30290">
    <property type="entry name" value="PERIPLASMIC BINDING COMPONENT OF ABC TRANSPORTER"/>
    <property type="match status" value="1"/>
</dbReference>
<dbReference type="RefSeq" id="WP_057002349.1">
    <property type="nucleotide sequence ID" value="NZ_AZGA01000005.1"/>
</dbReference>
<dbReference type="PANTHER" id="PTHR30290:SF10">
    <property type="entry name" value="PERIPLASMIC OLIGOPEPTIDE-BINDING PROTEIN-RELATED"/>
    <property type="match status" value="1"/>
</dbReference>
<evidence type="ECO:0000256" key="2">
    <source>
        <dbReference type="ARBA" id="ARBA00005695"/>
    </source>
</evidence>
<dbReference type="Gene3D" id="3.90.76.10">
    <property type="entry name" value="Dipeptide-binding Protein, Domain 1"/>
    <property type="match status" value="1"/>
</dbReference>
<dbReference type="InterPro" id="IPR000914">
    <property type="entry name" value="SBP_5_dom"/>
</dbReference>
<dbReference type="FunFam" id="3.10.105.10:FF:000001">
    <property type="entry name" value="Oligopeptide ABC transporter, oligopeptide-binding protein"/>
    <property type="match status" value="1"/>
</dbReference>
<accession>A0A0R1YA10</accession>
<dbReference type="InterPro" id="IPR039424">
    <property type="entry name" value="SBP_5"/>
</dbReference>
<comment type="similarity">
    <text evidence="2">Belongs to the bacterial solute-binding protein 5 family.</text>
</comment>
<gene>
    <name evidence="9" type="ORF">FC83_GL003082</name>
</gene>
<evidence type="ECO:0000259" key="8">
    <source>
        <dbReference type="Pfam" id="PF00496"/>
    </source>
</evidence>
<dbReference type="Gene3D" id="3.10.105.10">
    <property type="entry name" value="Dipeptide-binding Protein, Domain 3"/>
    <property type="match status" value="1"/>
</dbReference>
<dbReference type="GO" id="GO:0015833">
    <property type="term" value="P:peptide transport"/>
    <property type="evidence" value="ECO:0007669"/>
    <property type="project" value="UniProtKB-KW"/>
</dbReference>
<dbReference type="GO" id="GO:0030288">
    <property type="term" value="C:outer membrane-bounded periplasmic space"/>
    <property type="evidence" value="ECO:0007669"/>
    <property type="project" value="UniProtKB-ARBA"/>
</dbReference>
<dbReference type="AlphaFoldDB" id="A0A0R1YA10"/>
<evidence type="ECO:0000256" key="1">
    <source>
        <dbReference type="ARBA" id="ARBA00004196"/>
    </source>
</evidence>
<dbReference type="FunFam" id="3.90.76.10:FF:000001">
    <property type="entry name" value="Oligopeptide ABC transporter substrate-binding protein"/>
    <property type="match status" value="1"/>
</dbReference>
<evidence type="ECO:0000256" key="7">
    <source>
        <dbReference type="SAM" id="SignalP"/>
    </source>
</evidence>
<feature type="chain" id="PRO_5038487978" evidence="7">
    <location>
        <begin position="23"/>
        <end position="547"/>
    </location>
</feature>
<comment type="subcellular location">
    <subcellularLocation>
        <location evidence="1">Cell envelope</location>
    </subcellularLocation>
</comment>
<dbReference type="Gene3D" id="3.40.190.10">
    <property type="entry name" value="Periplasmic binding protein-like II"/>
    <property type="match status" value="1"/>
</dbReference>
<sequence>MKMKKVLTLGLVAAAAALTLTACGSSSSSSSSSASQQVLHRMEQDSIQTQDQSLMVDAISSQASLDTMDGLYRYNGKKIEPAIATKIATPSSDGKTYTFKLRKDAKWSNGDPVTANDFVYSWRRTADPKTASQYAYLFQDIVNGNDIVNGKKAPDTLGVKAVDKYTLQVSLEHPVPYFNSLMAFQLFYPQNQKFVEKMGKKYGTQAKYTLSNGPFILKGWTGTNNHWTEVKNKNYWNAKKVKLSKIDVQVVKDPSTALNLYQSNKLDDAILTGETAQQMKNDAAFTPRKQSRTTYIEMNQATMPEFKNAKLRQALSLAINRKELVNKVLGDGSIVSNNVTAQGLMYDPKNGKDFAAEATSSDAKDTSYDVKRAKELFQEGLNETGKKDINVSLLTDDTDGAKKIGEYLQSTWQQNLPNLKVSLTNMPKKTRISRSEAGQFQLVLSSWQADFPDPISFLDMFTTTNQYNFGKWSNEQYDQFIANSKSGDVMNKQKRWNDLMDAQKLITEQQGVLPLYQNVEAHLVNKKVKNLQYSPQNTYNFVTTYIK</sequence>
<evidence type="ECO:0000256" key="4">
    <source>
        <dbReference type="ARBA" id="ARBA00022729"/>
    </source>
</evidence>
<evidence type="ECO:0000313" key="9">
    <source>
        <dbReference type="EMBL" id="KRM36326.1"/>
    </source>
</evidence>
<feature type="signal peptide" evidence="7">
    <location>
        <begin position="1"/>
        <end position="22"/>
    </location>
</feature>
<dbReference type="GO" id="GO:1904680">
    <property type="term" value="F:peptide transmembrane transporter activity"/>
    <property type="evidence" value="ECO:0007669"/>
    <property type="project" value="TreeGrafter"/>
</dbReference>
<dbReference type="PATRIC" id="fig|1423734.3.peg.3131"/>
<dbReference type="STRING" id="1423734.FC83_GL003082"/>
<keyword evidence="5" id="KW-0653">Protein transport</keyword>
<feature type="compositionally biased region" description="Low complexity" evidence="6">
    <location>
        <begin position="23"/>
        <end position="35"/>
    </location>
</feature>
<proteinExistence type="inferred from homology"/>
<evidence type="ECO:0000256" key="3">
    <source>
        <dbReference type="ARBA" id="ARBA00022448"/>
    </source>
</evidence>
<dbReference type="PROSITE" id="PS51257">
    <property type="entry name" value="PROKAR_LIPOPROTEIN"/>
    <property type="match status" value="1"/>
</dbReference>
<reference evidence="9 10" key="1">
    <citation type="journal article" date="2015" name="Genome Announc.">
        <title>Expanding the biotechnology potential of lactobacilli through comparative genomics of 213 strains and associated genera.</title>
        <authorList>
            <person name="Sun Z."/>
            <person name="Harris H.M."/>
            <person name="McCann A."/>
            <person name="Guo C."/>
            <person name="Argimon S."/>
            <person name="Zhang W."/>
            <person name="Yang X."/>
            <person name="Jeffery I.B."/>
            <person name="Cooney J.C."/>
            <person name="Kagawa T.F."/>
            <person name="Liu W."/>
            <person name="Song Y."/>
            <person name="Salvetti E."/>
            <person name="Wrobel A."/>
            <person name="Rasinkangas P."/>
            <person name="Parkhill J."/>
            <person name="Rea M.C."/>
            <person name="O'Sullivan O."/>
            <person name="Ritari J."/>
            <person name="Douillard F.P."/>
            <person name="Paul Ross R."/>
            <person name="Yang R."/>
            <person name="Briner A.E."/>
            <person name="Felis G.E."/>
            <person name="de Vos W.M."/>
            <person name="Barrangou R."/>
            <person name="Klaenhammer T.R."/>
            <person name="Caufield P.W."/>
            <person name="Cui Y."/>
            <person name="Zhang H."/>
            <person name="O'Toole P.W."/>
        </authorList>
    </citation>
    <scope>NUCLEOTIDE SEQUENCE [LARGE SCALE GENOMIC DNA]</scope>
    <source>
        <strain evidence="9 10">DSM 18527</strain>
    </source>
</reference>
<protein>
    <submittedName>
        <fullName evidence="9">ABC-type oligopeptide transport system, periplasmic component</fullName>
    </submittedName>
</protein>
<keyword evidence="10" id="KW-1185">Reference proteome</keyword>
<evidence type="ECO:0000313" key="10">
    <source>
        <dbReference type="Proteomes" id="UP000051236"/>
    </source>
</evidence>
<keyword evidence="3" id="KW-0813">Transport</keyword>
<dbReference type="SUPFAM" id="SSF53850">
    <property type="entry name" value="Periplasmic binding protein-like II"/>
    <property type="match status" value="1"/>
</dbReference>
<keyword evidence="5" id="KW-0571">Peptide transport</keyword>
<dbReference type="GO" id="GO:0043190">
    <property type="term" value="C:ATP-binding cassette (ABC) transporter complex"/>
    <property type="evidence" value="ECO:0007669"/>
    <property type="project" value="InterPro"/>
</dbReference>
<evidence type="ECO:0000256" key="6">
    <source>
        <dbReference type="SAM" id="MobiDB-lite"/>
    </source>
</evidence>
<dbReference type="PIRSF" id="PIRSF002741">
    <property type="entry name" value="MppA"/>
    <property type="match status" value="1"/>
</dbReference>
<dbReference type="eggNOG" id="COG4166">
    <property type="taxonomic scope" value="Bacteria"/>
</dbReference>
<keyword evidence="4 7" id="KW-0732">Signal</keyword>
<feature type="domain" description="Solute-binding protein family 5" evidence="8">
    <location>
        <begin position="78"/>
        <end position="468"/>
    </location>
</feature>
<comment type="caution">
    <text evidence="9">The sequence shown here is derived from an EMBL/GenBank/DDBJ whole genome shotgun (WGS) entry which is preliminary data.</text>
</comment>
<feature type="region of interest" description="Disordered" evidence="6">
    <location>
        <begin position="23"/>
        <end position="46"/>
    </location>
</feature>
<dbReference type="Pfam" id="PF00496">
    <property type="entry name" value="SBP_bac_5"/>
    <property type="match status" value="1"/>
</dbReference>
<dbReference type="Proteomes" id="UP000051236">
    <property type="component" value="Unassembled WGS sequence"/>
</dbReference>
<organism evidence="9 10">
    <name type="scientific">Agrilactobacillus composti DSM 18527 = JCM 14202</name>
    <dbReference type="NCBI Taxonomy" id="1423734"/>
    <lineage>
        <taxon>Bacteria</taxon>
        <taxon>Bacillati</taxon>
        <taxon>Bacillota</taxon>
        <taxon>Bacilli</taxon>
        <taxon>Lactobacillales</taxon>
        <taxon>Lactobacillaceae</taxon>
        <taxon>Agrilactobacillus</taxon>
    </lineage>
</organism>
<dbReference type="EMBL" id="AZGA01000005">
    <property type="protein sequence ID" value="KRM36326.1"/>
    <property type="molecule type" value="Genomic_DNA"/>
</dbReference>
<dbReference type="InterPro" id="IPR030678">
    <property type="entry name" value="Peptide/Ni-bd"/>
</dbReference>
<evidence type="ECO:0000256" key="5">
    <source>
        <dbReference type="ARBA" id="ARBA00022856"/>
    </source>
</evidence>
<name>A0A0R1YA10_9LACO</name>
<dbReference type="CDD" id="cd08504">
    <property type="entry name" value="PBP2_OppA"/>
    <property type="match status" value="1"/>
</dbReference>